<dbReference type="AlphaFoldDB" id="U4LDQ0"/>
<evidence type="ECO:0000313" key="1">
    <source>
        <dbReference type="EMBL" id="CCX09209.1"/>
    </source>
</evidence>
<proteinExistence type="predicted"/>
<organism evidence="1 2">
    <name type="scientific">Pyronema omphalodes (strain CBS 100304)</name>
    <name type="common">Pyronema confluens</name>
    <dbReference type="NCBI Taxonomy" id="1076935"/>
    <lineage>
        <taxon>Eukaryota</taxon>
        <taxon>Fungi</taxon>
        <taxon>Dikarya</taxon>
        <taxon>Ascomycota</taxon>
        <taxon>Pezizomycotina</taxon>
        <taxon>Pezizomycetes</taxon>
        <taxon>Pezizales</taxon>
        <taxon>Pyronemataceae</taxon>
        <taxon>Pyronema</taxon>
    </lineage>
</organism>
<accession>U4LDQ0</accession>
<name>U4LDQ0_PYROM</name>
<gene>
    <name evidence="1" type="ORF">PCON_08802</name>
</gene>
<reference evidence="1 2" key="1">
    <citation type="journal article" date="2013" name="PLoS Genet.">
        <title>The genome and development-dependent transcriptomes of Pyronema confluens: a window into fungal evolution.</title>
        <authorList>
            <person name="Traeger S."/>
            <person name="Altegoer F."/>
            <person name="Freitag M."/>
            <person name="Gabaldon T."/>
            <person name="Kempken F."/>
            <person name="Kumar A."/>
            <person name="Marcet-Houben M."/>
            <person name="Poggeler S."/>
            <person name="Stajich J.E."/>
            <person name="Nowrousian M."/>
        </authorList>
    </citation>
    <scope>NUCLEOTIDE SEQUENCE [LARGE SCALE GENOMIC DNA]</scope>
    <source>
        <strain evidence="2">CBS 100304</strain>
        <tissue evidence="1">Vegetative mycelium</tissue>
    </source>
</reference>
<protein>
    <submittedName>
        <fullName evidence="1">Uncharacterized protein</fullName>
    </submittedName>
</protein>
<dbReference type="EMBL" id="HF935444">
    <property type="protein sequence ID" value="CCX09209.1"/>
    <property type="molecule type" value="Genomic_DNA"/>
</dbReference>
<evidence type="ECO:0000313" key="2">
    <source>
        <dbReference type="Proteomes" id="UP000018144"/>
    </source>
</evidence>
<dbReference type="Proteomes" id="UP000018144">
    <property type="component" value="Unassembled WGS sequence"/>
</dbReference>
<keyword evidence="2" id="KW-1185">Reference proteome</keyword>
<sequence>MLIRVRAPVKPRFTQAQISGRVGLKPRPRASSVGIPRIEARDDSTLASENRCEWLFDSFLAGLYGEALSDRIRPSMPNALSCR</sequence>